<comment type="caution">
    <text evidence="1">The sequence shown here is derived from an EMBL/GenBank/DDBJ whole genome shotgun (WGS) entry which is preliminary data.</text>
</comment>
<name>A0ABW0K8B7_9BACL</name>
<reference evidence="2" key="1">
    <citation type="journal article" date="2019" name="Int. J. Syst. Evol. Microbiol.">
        <title>The Global Catalogue of Microorganisms (GCM) 10K type strain sequencing project: providing services to taxonomists for standard genome sequencing and annotation.</title>
        <authorList>
            <consortium name="The Broad Institute Genomics Platform"/>
            <consortium name="The Broad Institute Genome Sequencing Center for Infectious Disease"/>
            <person name="Wu L."/>
            <person name="Ma J."/>
        </authorList>
    </citation>
    <scope>NUCLEOTIDE SEQUENCE [LARGE SCALE GENOMIC DNA]</scope>
    <source>
        <strain evidence="2">KACC 11904</strain>
    </source>
</reference>
<sequence>MEKCNHCNEVITMTFLDIPAVRNTNGSAVLIKQVPMKKCGCDSAVTFRVGLEMSYYKENDLSEYGEIEYAFIAEQLKGLSNTDLIDPTGKLG</sequence>
<evidence type="ECO:0008006" key="3">
    <source>
        <dbReference type="Google" id="ProtNLM"/>
    </source>
</evidence>
<protein>
    <recommendedName>
        <fullName evidence="3">YgiT-type zinc finger protein</fullName>
    </recommendedName>
</protein>
<gene>
    <name evidence="1" type="ORF">ACFPOG_12560</name>
</gene>
<evidence type="ECO:0000313" key="2">
    <source>
        <dbReference type="Proteomes" id="UP001596044"/>
    </source>
</evidence>
<dbReference type="EMBL" id="JBHSMJ010000017">
    <property type="protein sequence ID" value="MFC5449096.1"/>
    <property type="molecule type" value="Genomic_DNA"/>
</dbReference>
<keyword evidence="2" id="KW-1185">Reference proteome</keyword>
<accession>A0ABW0K8B7</accession>
<proteinExistence type="predicted"/>
<organism evidence="1 2">
    <name type="scientific">Paenibacillus aestuarii</name>
    <dbReference type="NCBI Taxonomy" id="516965"/>
    <lineage>
        <taxon>Bacteria</taxon>
        <taxon>Bacillati</taxon>
        <taxon>Bacillota</taxon>
        <taxon>Bacilli</taxon>
        <taxon>Bacillales</taxon>
        <taxon>Paenibacillaceae</taxon>
        <taxon>Paenibacillus</taxon>
    </lineage>
</organism>
<dbReference type="Proteomes" id="UP001596044">
    <property type="component" value="Unassembled WGS sequence"/>
</dbReference>
<evidence type="ECO:0000313" key="1">
    <source>
        <dbReference type="EMBL" id="MFC5449096.1"/>
    </source>
</evidence>
<dbReference type="RefSeq" id="WP_377524689.1">
    <property type="nucleotide sequence ID" value="NZ_JBHSMJ010000017.1"/>
</dbReference>